<keyword evidence="4 7" id="KW-0479">Metal-binding</keyword>
<comment type="similarity">
    <text evidence="2 8">Belongs to the cytochrome P450 family.</text>
</comment>
<evidence type="ECO:0000256" key="9">
    <source>
        <dbReference type="SAM" id="Phobius"/>
    </source>
</evidence>
<comment type="caution">
    <text evidence="10">The sequence shown here is derived from an EMBL/GenBank/DDBJ whole genome shotgun (WGS) entry which is preliminary data.</text>
</comment>
<dbReference type="InterPro" id="IPR036396">
    <property type="entry name" value="Cyt_P450_sf"/>
</dbReference>
<keyword evidence="6 8" id="KW-0503">Monooxygenase</keyword>
<keyword evidence="11" id="KW-1185">Reference proteome</keyword>
<sequence>MGLFQLSTELGALGIVLPIVTVIVITYALAALRTYWLAMHLSPLKDVQGPANQHWFFGFLNSNEAQSFQMSPKLLEYCARFEGVWASLFTNRRPTLVLGDLDGIHHVLNNAQTYARAQAQMRTTRLVFGDGLVAVDGHQHRRQRRAVGPGFSSNAVEGMVPVFIDTAEQLAERWAENLRNQSVESKLSPGGDGKRVVERNVYSDFEKLSMDIIGEAGFQYKFKSLEGHRSELEAAFVDVTQHAATGSLYAALRSHFPFVQSIGNWLSKEQIQLNRLRHNIETISMRLVKNAKDQVQGQKGSRRKDILGLLVQSNLSEDPKHRLDDEEIVSMIPTLLSGGYDNNASAMSYAVMALAQTPLKQERLRQELLTPPKGSESWKTDSKALESLPYLDAVCRETLRLHSPAHSIPRTCIQDDVIPLSRPIKLRDGSLTTEIRIGRGDDVVIPQKWMNVDPRLWGMDANTFNPERWIQDPQHEYYAGGLDATISGQKHSGWSSLMTFSIGPRNCIGYRMAVAELKACMAILVSRFEFVEHHQMNHVRGEVQIVDRPRVDGVKEFCMPCWVKAVE</sequence>
<dbReference type="InterPro" id="IPR001128">
    <property type="entry name" value="Cyt_P450"/>
</dbReference>
<feature type="transmembrane region" description="Helical" evidence="9">
    <location>
        <begin position="12"/>
        <end position="32"/>
    </location>
</feature>
<dbReference type="GO" id="GO:0020037">
    <property type="term" value="F:heme binding"/>
    <property type="evidence" value="ECO:0007669"/>
    <property type="project" value="InterPro"/>
</dbReference>
<evidence type="ECO:0000256" key="2">
    <source>
        <dbReference type="ARBA" id="ARBA00010617"/>
    </source>
</evidence>
<dbReference type="InterPro" id="IPR002403">
    <property type="entry name" value="Cyt_P450_E_grp-IV"/>
</dbReference>
<dbReference type="GO" id="GO:0005506">
    <property type="term" value="F:iron ion binding"/>
    <property type="evidence" value="ECO:0007669"/>
    <property type="project" value="InterPro"/>
</dbReference>
<dbReference type="Pfam" id="PF00067">
    <property type="entry name" value="p450"/>
    <property type="match status" value="1"/>
</dbReference>
<evidence type="ECO:0000256" key="3">
    <source>
        <dbReference type="ARBA" id="ARBA00022617"/>
    </source>
</evidence>
<keyword evidence="9" id="KW-1133">Transmembrane helix</keyword>
<keyword evidence="9" id="KW-0472">Membrane</keyword>
<keyword evidence="3 7" id="KW-0349">Heme</keyword>
<gene>
    <name evidence="10" type="ORF">QQS21_008093</name>
</gene>
<reference evidence="10" key="1">
    <citation type="submission" date="2023-06" db="EMBL/GenBank/DDBJ databases">
        <title>Conoideocrella luteorostrata (Hypocreales: Clavicipitaceae), a potential biocontrol fungus for elongate hemlock scale in United States Christmas tree production areas.</title>
        <authorList>
            <person name="Barrett H."/>
            <person name="Lovett B."/>
            <person name="Macias A.M."/>
            <person name="Stajich J.E."/>
            <person name="Kasson M.T."/>
        </authorList>
    </citation>
    <scope>NUCLEOTIDE SEQUENCE</scope>
    <source>
        <strain evidence="10">ARSEF 14590</strain>
    </source>
</reference>
<dbReference type="PRINTS" id="PR00465">
    <property type="entry name" value="EP450IV"/>
</dbReference>
<keyword evidence="9" id="KW-0812">Transmembrane</keyword>
<evidence type="ECO:0000256" key="7">
    <source>
        <dbReference type="PIRSR" id="PIRSR602403-1"/>
    </source>
</evidence>
<dbReference type="Gene3D" id="1.10.630.10">
    <property type="entry name" value="Cytochrome P450"/>
    <property type="match status" value="1"/>
</dbReference>
<dbReference type="PANTHER" id="PTHR24305:SF166">
    <property type="entry name" value="CYTOCHROME P450 12A4, MITOCHONDRIAL-RELATED"/>
    <property type="match status" value="1"/>
</dbReference>
<dbReference type="GO" id="GO:0004497">
    <property type="term" value="F:monooxygenase activity"/>
    <property type="evidence" value="ECO:0007669"/>
    <property type="project" value="UniProtKB-KW"/>
</dbReference>
<feature type="binding site" description="axial binding residue" evidence="7">
    <location>
        <position position="507"/>
    </location>
    <ligand>
        <name>heme</name>
        <dbReference type="ChEBI" id="CHEBI:30413"/>
    </ligand>
    <ligandPart>
        <name>Fe</name>
        <dbReference type="ChEBI" id="CHEBI:18248"/>
    </ligandPart>
</feature>
<name>A0AAJ0CJN2_9HYPO</name>
<dbReference type="PRINTS" id="PR00385">
    <property type="entry name" value="P450"/>
</dbReference>
<dbReference type="EMBL" id="JASWJB010000177">
    <property type="protein sequence ID" value="KAK2594204.1"/>
    <property type="molecule type" value="Genomic_DNA"/>
</dbReference>
<dbReference type="PROSITE" id="PS00086">
    <property type="entry name" value="CYTOCHROME_P450"/>
    <property type="match status" value="1"/>
</dbReference>
<evidence type="ECO:0000256" key="4">
    <source>
        <dbReference type="ARBA" id="ARBA00022723"/>
    </source>
</evidence>
<dbReference type="PANTHER" id="PTHR24305">
    <property type="entry name" value="CYTOCHROME P450"/>
    <property type="match status" value="1"/>
</dbReference>
<keyword evidence="5 7" id="KW-0408">Iron</keyword>
<evidence type="ECO:0000313" key="10">
    <source>
        <dbReference type="EMBL" id="KAK2594204.1"/>
    </source>
</evidence>
<evidence type="ECO:0000256" key="8">
    <source>
        <dbReference type="RuleBase" id="RU000461"/>
    </source>
</evidence>
<proteinExistence type="inferred from homology"/>
<comment type="cofactor">
    <cofactor evidence="1 7">
        <name>heme</name>
        <dbReference type="ChEBI" id="CHEBI:30413"/>
    </cofactor>
</comment>
<dbReference type="InterPro" id="IPR017972">
    <property type="entry name" value="Cyt_P450_CS"/>
</dbReference>
<evidence type="ECO:0008006" key="12">
    <source>
        <dbReference type="Google" id="ProtNLM"/>
    </source>
</evidence>
<organism evidence="10 11">
    <name type="scientific">Conoideocrella luteorostrata</name>
    <dbReference type="NCBI Taxonomy" id="1105319"/>
    <lineage>
        <taxon>Eukaryota</taxon>
        <taxon>Fungi</taxon>
        <taxon>Dikarya</taxon>
        <taxon>Ascomycota</taxon>
        <taxon>Pezizomycotina</taxon>
        <taxon>Sordariomycetes</taxon>
        <taxon>Hypocreomycetidae</taxon>
        <taxon>Hypocreales</taxon>
        <taxon>Clavicipitaceae</taxon>
        <taxon>Conoideocrella</taxon>
    </lineage>
</organism>
<accession>A0AAJ0CJN2</accession>
<protein>
    <recommendedName>
        <fullName evidence="12">Cytochrome P450</fullName>
    </recommendedName>
</protein>
<evidence type="ECO:0000313" key="11">
    <source>
        <dbReference type="Proteomes" id="UP001251528"/>
    </source>
</evidence>
<dbReference type="InterPro" id="IPR050121">
    <property type="entry name" value="Cytochrome_P450_monoxygenase"/>
</dbReference>
<dbReference type="SUPFAM" id="SSF48264">
    <property type="entry name" value="Cytochrome P450"/>
    <property type="match status" value="1"/>
</dbReference>
<evidence type="ECO:0000256" key="6">
    <source>
        <dbReference type="ARBA" id="ARBA00023033"/>
    </source>
</evidence>
<dbReference type="GO" id="GO:0016705">
    <property type="term" value="F:oxidoreductase activity, acting on paired donors, with incorporation or reduction of molecular oxygen"/>
    <property type="evidence" value="ECO:0007669"/>
    <property type="project" value="InterPro"/>
</dbReference>
<evidence type="ECO:0000256" key="1">
    <source>
        <dbReference type="ARBA" id="ARBA00001971"/>
    </source>
</evidence>
<keyword evidence="8" id="KW-0560">Oxidoreductase</keyword>
<dbReference type="Proteomes" id="UP001251528">
    <property type="component" value="Unassembled WGS sequence"/>
</dbReference>
<dbReference type="AlphaFoldDB" id="A0AAJ0CJN2"/>
<evidence type="ECO:0000256" key="5">
    <source>
        <dbReference type="ARBA" id="ARBA00023004"/>
    </source>
</evidence>